<evidence type="ECO:0000259" key="11">
    <source>
        <dbReference type="Pfam" id="PF05681"/>
    </source>
</evidence>
<evidence type="ECO:0000256" key="4">
    <source>
        <dbReference type="ARBA" id="ARBA00011738"/>
    </source>
</evidence>
<comment type="subunit">
    <text evidence="4 10">Homodimer.</text>
</comment>
<evidence type="ECO:0000256" key="3">
    <source>
        <dbReference type="ARBA" id="ARBA00008876"/>
    </source>
</evidence>
<sequence>MENLKQSILELITDTSTNLPPDVRRAVNAAKLNEDLGTRAALSLATIAQNIVMAEENVSPICQDTGMPTFEVKTPVGVNQLIIKKAIKEAIAEATKTGKLRSNSVDSLTGHNTGDNLGPGTPVIHFEQWEEDEIEIKLILKGGGCENKNIQYSLPCELEGLGKVGRNLDGIRKCILHAVYQAQGQGCSAGFIGVGIGGDRTSGYALAKHQLFRRVDDVNPNPDLAKLEDYIMETANQLGIGTMGFGGNATLLGCKIGVENRLPASFFVSVAYNCWAFRRQGVRLNAETGEILRYLYKDEEVAMDLTPAAAASEAAQPERREVVLQAPISEEQIRSLRVGDVVIINGEMHTGRDALHSYLMENDCPVDLNGGIIYHCGPVMLKDEAGEWHVKAAGPTTSIREEPYQGEIIKKFGIRAVIGKGGMGAKTLKALQEHGAVYLNAIGGAAQYYAECLEKVEGVDFLEFGIPEAMWHLRVKGFAAIVTMDAHGNSLHADVEKSSLEKLAEFAAPVFK</sequence>
<accession>A0A3M8DFV9</accession>
<evidence type="ECO:0000256" key="7">
    <source>
        <dbReference type="ARBA" id="ARBA00023004"/>
    </source>
</evidence>
<evidence type="ECO:0000256" key="2">
    <source>
        <dbReference type="ARBA" id="ARBA00001966"/>
    </source>
</evidence>
<comment type="cofactor">
    <cofactor evidence="2 10">
        <name>[4Fe-4S] cluster</name>
        <dbReference type="ChEBI" id="CHEBI:49883"/>
    </cofactor>
</comment>
<dbReference type="SUPFAM" id="SSF117457">
    <property type="entry name" value="FumA C-terminal domain-like"/>
    <property type="match status" value="1"/>
</dbReference>
<gene>
    <name evidence="13" type="ORF">EDM58_02515</name>
</gene>
<evidence type="ECO:0000256" key="9">
    <source>
        <dbReference type="ARBA" id="ARBA00023239"/>
    </source>
</evidence>
<dbReference type="Pfam" id="PF05683">
    <property type="entry name" value="Fumerase_C"/>
    <property type="match status" value="1"/>
</dbReference>
<keyword evidence="9 10" id="KW-0456">Lyase</keyword>
<dbReference type="PIRSF" id="PIRSF001394">
    <property type="entry name" value="Fe_dep_fumar_hy"/>
    <property type="match status" value="1"/>
</dbReference>
<dbReference type="Pfam" id="PF05681">
    <property type="entry name" value="Fumerase"/>
    <property type="match status" value="1"/>
</dbReference>
<evidence type="ECO:0000256" key="1">
    <source>
        <dbReference type="ARBA" id="ARBA00000929"/>
    </source>
</evidence>
<keyword evidence="7 10" id="KW-0408">Iron</keyword>
<name>A0A3M8DFV9_9BACL</name>
<organism evidence="13 14">
    <name type="scientific">Brevibacillus panacihumi</name>
    <dbReference type="NCBI Taxonomy" id="497735"/>
    <lineage>
        <taxon>Bacteria</taxon>
        <taxon>Bacillati</taxon>
        <taxon>Bacillota</taxon>
        <taxon>Bacilli</taxon>
        <taxon>Bacillales</taxon>
        <taxon>Paenibacillaceae</taxon>
        <taxon>Brevibacillus</taxon>
    </lineage>
</organism>
<dbReference type="NCBIfam" id="TIGR00722">
    <property type="entry name" value="ttdA_fumA_fumB"/>
    <property type="match status" value="1"/>
</dbReference>
<dbReference type="GO" id="GO:0004333">
    <property type="term" value="F:fumarate hydratase activity"/>
    <property type="evidence" value="ECO:0007669"/>
    <property type="project" value="UniProtKB-UniRule"/>
</dbReference>
<dbReference type="InterPro" id="IPR036660">
    <property type="entry name" value="Fe-S_hydroAse_TtdB_cat_sf"/>
</dbReference>
<proteinExistence type="inferred from homology"/>
<dbReference type="GO" id="GO:0051539">
    <property type="term" value="F:4 iron, 4 sulfur cluster binding"/>
    <property type="evidence" value="ECO:0007669"/>
    <property type="project" value="UniProtKB-UniRule"/>
</dbReference>
<dbReference type="PANTHER" id="PTHR43351:SF2">
    <property type="entry name" value="L(+)-TARTRATE DEHYDRATASE SUBUNIT BETA-RELATED"/>
    <property type="match status" value="1"/>
</dbReference>
<dbReference type="AlphaFoldDB" id="A0A3M8DFV9"/>
<evidence type="ECO:0000256" key="5">
    <source>
        <dbReference type="ARBA" id="ARBA00022485"/>
    </source>
</evidence>
<dbReference type="InterPro" id="IPR004646">
    <property type="entry name" value="Fe-S_hydro-lyase_TtdA-typ_cat"/>
</dbReference>
<dbReference type="EMBL" id="RHHT01000002">
    <property type="protein sequence ID" value="RNB86431.1"/>
    <property type="molecule type" value="Genomic_DNA"/>
</dbReference>
<comment type="function">
    <text evidence="10">Catalyzes the reversible hydration of fumarate to (S)-malate.</text>
</comment>
<dbReference type="NCBIfam" id="TIGR00723">
    <property type="entry name" value="ttdB_fumA_fumB"/>
    <property type="match status" value="1"/>
</dbReference>
<keyword evidence="8 10" id="KW-0411">Iron-sulfur</keyword>
<dbReference type="EC" id="4.2.1.2" evidence="10"/>
<evidence type="ECO:0000256" key="6">
    <source>
        <dbReference type="ARBA" id="ARBA00022723"/>
    </source>
</evidence>
<dbReference type="Proteomes" id="UP000281915">
    <property type="component" value="Unassembled WGS sequence"/>
</dbReference>
<evidence type="ECO:0000259" key="12">
    <source>
        <dbReference type="Pfam" id="PF05683"/>
    </source>
</evidence>
<comment type="caution">
    <text evidence="13">The sequence shown here is derived from an EMBL/GenBank/DDBJ whole genome shotgun (WGS) entry which is preliminary data.</text>
</comment>
<feature type="domain" description="Fe-S hydro-lyase tartrate dehydratase alpha-type catalytic" evidence="11">
    <location>
        <begin position="6"/>
        <end position="282"/>
    </location>
</feature>
<protein>
    <recommendedName>
        <fullName evidence="10">Fumarate hydratase class I</fullName>
        <ecNumber evidence="10">4.2.1.2</ecNumber>
    </recommendedName>
</protein>
<dbReference type="InterPro" id="IPR011167">
    <property type="entry name" value="Fe_dep_fumarate_hydratase"/>
</dbReference>
<evidence type="ECO:0000313" key="13">
    <source>
        <dbReference type="EMBL" id="RNB86431.1"/>
    </source>
</evidence>
<dbReference type="Gene3D" id="3.20.130.10">
    <property type="entry name" value="Fe-S hydro-lyase, tartrate dehydratase beta-type, catalytic domain"/>
    <property type="match status" value="1"/>
</dbReference>
<dbReference type="PANTHER" id="PTHR43351">
    <property type="entry name" value="L(+)-TARTRATE DEHYDRATASE SUBUNIT BETA"/>
    <property type="match status" value="1"/>
</dbReference>
<reference evidence="13 14" key="1">
    <citation type="submission" date="2018-10" db="EMBL/GenBank/DDBJ databases">
        <title>Phylogenomics of Brevibacillus.</title>
        <authorList>
            <person name="Dunlap C."/>
        </authorList>
    </citation>
    <scope>NUCLEOTIDE SEQUENCE [LARGE SCALE GENOMIC DNA]</scope>
    <source>
        <strain evidence="13 14">JCM 15085</strain>
    </source>
</reference>
<comment type="similarity">
    <text evidence="3 10">Belongs to the class-I fumarase family.</text>
</comment>
<keyword evidence="5 10" id="KW-0004">4Fe-4S</keyword>
<evidence type="ECO:0000313" key="14">
    <source>
        <dbReference type="Proteomes" id="UP000281915"/>
    </source>
</evidence>
<evidence type="ECO:0000256" key="10">
    <source>
        <dbReference type="PIRNR" id="PIRNR001394"/>
    </source>
</evidence>
<dbReference type="InterPro" id="IPR004647">
    <property type="entry name" value="Fe-S_hydro-lyase_TtdB-typ_cat"/>
</dbReference>
<dbReference type="RefSeq" id="WP_122911917.1">
    <property type="nucleotide sequence ID" value="NZ_RHHT01000002.1"/>
</dbReference>
<dbReference type="GO" id="GO:0006091">
    <property type="term" value="P:generation of precursor metabolites and energy"/>
    <property type="evidence" value="ECO:0007669"/>
    <property type="project" value="InterPro"/>
</dbReference>
<evidence type="ECO:0000256" key="8">
    <source>
        <dbReference type="ARBA" id="ARBA00023014"/>
    </source>
</evidence>
<dbReference type="GO" id="GO:0046872">
    <property type="term" value="F:metal ion binding"/>
    <property type="evidence" value="ECO:0007669"/>
    <property type="project" value="UniProtKB-UniRule"/>
</dbReference>
<comment type="catalytic activity">
    <reaction evidence="1 10">
        <text>(S)-malate = fumarate + H2O</text>
        <dbReference type="Rhea" id="RHEA:12460"/>
        <dbReference type="ChEBI" id="CHEBI:15377"/>
        <dbReference type="ChEBI" id="CHEBI:15589"/>
        <dbReference type="ChEBI" id="CHEBI:29806"/>
        <dbReference type="EC" id="4.2.1.2"/>
    </reaction>
</comment>
<feature type="domain" description="Fe-S hydro-lyase tartrate dehydratase beta-type catalytic" evidence="12">
    <location>
        <begin position="303"/>
        <end position="494"/>
    </location>
</feature>
<keyword evidence="6 10" id="KW-0479">Metal-binding</keyword>